<name>A0ABY5TIY0_9BACE</name>
<evidence type="ECO:0000313" key="4">
    <source>
        <dbReference type="Proteomes" id="UP001060104"/>
    </source>
</evidence>
<dbReference type="InterPro" id="IPR007695">
    <property type="entry name" value="DNA_mismatch_repair_MutS-lik_N"/>
</dbReference>
<feature type="domain" description="DNA mismatch repair protein MutS-like N-terminal" evidence="2">
    <location>
        <begin position="12"/>
        <end position="120"/>
    </location>
</feature>
<evidence type="ECO:0000256" key="1">
    <source>
        <dbReference type="SAM" id="MobiDB-lite"/>
    </source>
</evidence>
<dbReference type="Pfam" id="PF01624">
    <property type="entry name" value="MutS_I"/>
    <property type="match status" value="1"/>
</dbReference>
<feature type="compositionally biased region" description="Basic and acidic residues" evidence="1">
    <location>
        <begin position="134"/>
        <end position="185"/>
    </location>
</feature>
<feature type="compositionally biased region" description="Basic and acidic residues" evidence="1">
    <location>
        <begin position="105"/>
        <end position="118"/>
    </location>
</feature>
<sequence>MVKKKNAEQNVGLVRMFNEMKKTHPDAMLLFRNGNFYEMYKEDALKASVILALKVSDKILPLEKDPIKLLIFPHHELDKHLPKLVRSGERVAICDSLKSLVQQKEEAEKKKSSKEKVQETNTSNKNTMAKKKKEQALQEEPTKTVKTAAEEKPAKEMKTEVKAEVKSEQQAEQKAEAKQERKPREPQMITANGEKVSHGHAFQSTTNPADWYFTAKIDGVQLKPQKMDAADLAAYQKKELTVPQLMERYYPTKLMPKVSEEAFRMPKELSGPDGAITIDKFNVYKEKDEQRPDYGKYKFYVQMGDTKMSAVASREDLNAYFDRVVSPTQLVEKNFGERLHLQSAYKKYQLPEGVDPKGVRVAKDHSDNKWKVSMDLGDKGKTSKHELSFDDGYSLFKAKTATREQIAAKYLNTEITGMLSAVTNKLEKSASMKM</sequence>
<dbReference type="SUPFAM" id="SSF55271">
    <property type="entry name" value="DNA repair protein MutS, domain I"/>
    <property type="match status" value="1"/>
</dbReference>
<feature type="region of interest" description="Disordered" evidence="1">
    <location>
        <begin position="105"/>
        <end position="187"/>
    </location>
</feature>
<keyword evidence="4" id="KW-1185">Reference proteome</keyword>
<reference evidence="3" key="1">
    <citation type="submission" date="2022-08" db="EMBL/GenBank/DDBJ databases">
        <title>Genome Sequencing of Bacteroides fragilis Group Isolates with Nanopore Technology.</title>
        <authorList>
            <person name="Tisza M.J."/>
            <person name="Smith D."/>
            <person name="Dekker J.P."/>
        </authorList>
    </citation>
    <scope>NUCLEOTIDE SEQUENCE</scope>
    <source>
        <strain evidence="3">BFG-527</strain>
    </source>
</reference>
<dbReference type="Proteomes" id="UP001060104">
    <property type="component" value="Chromosome"/>
</dbReference>
<dbReference type="InterPro" id="IPR016151">
    <property type="entry name" value="DNA_mismatch_repair_MutS_N"/>
</dbReference>
<accession>A0ABY5TIY0</accession>
<evidence type="ECO:0000259" key="2">
    <source>
        <dbReference type="Pfam" id="PF01624"/>
    </source>
</evidence>
<protein>
    <submittedName>
        <fullName evidence="3">DNA mismatch repair protein MutS</fullName>
    </submittedName>
</protein>
<dbReference type="Gene3D" id="3.40.1170.10">
    <property type="entry name" value="DNA repair protein MutS, domain I"/>
    <property type="match status" value="1"/>
</dbReference>
<dbReference type="RefSeq" id="WP_258903118.1">
    <property type="nucleotide sequence ID" value="NZ_CP103141.1"/>
</dbReference>
<gene>
    <name evidence="3" type="ORF">NXY30_13480</name>
</gene>
<organism evidence="3 4">
    <name type="scientific">Bacteroides faecis</name>
    <dbReference type="NCBI Taxonomy" id="674529"/>
    <lineage>
        <taxon>Bacteria</taxon>
        <taxon>Pseudomonadati</taxon>
        <taxon>Bacteroidota</taxon>
        <taxon>Bacteroidia</taxon>
        <taxon>Bacteroidales</taxon>
        <taxon>Bacteroidaceae</taxon>
        <taxon>Bacteroides</taxon>
    </lineage>
</organism>
<dbReference type="EMBL" id="CP103141">
    <property type="protein sequence ID" value="UVQ77306.1"/>
    <property type="molecule type" value="Genomic_DNA"/>
</dbReference>
<proteinExistence type="predicted"/>
<evidence type="ECO:0000313" key="3">
    <source>
        <dbReference type="EMBL" id="UVQ77306.1"/>
    </source>
</evidence>